<dbReference type="Gene3D" id="3.30.565.10">
    <property type="entry name" value="Histidine kinase-like ATPase, C-terminal domain"/>
    <property type="match status" value="1"/>
</dbReference>
<evidence type="ECO:0000256" key="9">
    <source>
        <dbReference type="ARBA" id="ARBA00022840"/>
    </source>
</evidence>
<dbReference type="PRINTS" id="PR00344">
    <property type="entry name" value="BCTRLSENSOR"/>
</dbReference>
<dbReference type="InterPro" id="IPR050351">
    <property type="entry name" value="BphY/WalK/GraS-like"/>
</dbReference>
<protein>
    <recommendedName>
        <fullName evidence="3">histidine kinase</fullName>
        <ecNumber evidence="3">2.7.13.3</ecNumber>
    </recommendedName>
</protein>
<keyword evidence="6" id="KW-0808">Transferase</keyword>
<keyword evidence="10" id="KW-0902">Two-component regulatory system</keyword>
<gene>
    <name evidence="15" type="ORF">AV656_00610</name>
</gene>
<keyword evidence="8" id="KW-0418">Kinase</keyword>
<evidence type="ECO:0000256" key="1">
    <source>
        <dbReference type="ARBA" id="ARBA00000085"/>
    </source>
</evidence>
<dbReference type="GO" id="GO:0016036">
    <property type="term" value="P:cellular response to phosphate starvation"/>
    <property type="evidence" value="ECO:0007669"/>
    <property type="project" value="TreeGrafter"/>
</dbReference>
<keyword evidence="13" id="KW-0812">Transmembrane</keyword>
<dbReference type="SMART" id="SM00387">
    <property type="entry name" value="HATPase_c"/>
    <property type="match status" value="1"/>
</dbReference>
<dbReference type="SUPFAM" id="SSF47384">
    <property type="entry name" value="Homodimeric domain of signal transducing histidine kinase"/>
    <property type="match status" value="1"/>
</dbReference>
<keyword evidence="5" id="KW-0597">Phosphoprotein</keyword>
<evidence type="ECO:0000256" key="11">
    <source>
        <dbReference type="ARBA" id="ARBA00023136"/>
    </source>
</evidence>
<feature type="transmembrane region" description="Helical" evidence="13">
    <location>
        <begin position="81"/>
        <end position="100"/>
    </location>
</feature>
<evidence type="ECO:0000256" key="2">
    <source>
        <dbReference type="ARBA" id="ARBA00004651"/>
    </source>
</evidence>
<evidence type="ECO:0000256" key="6">
    <source>
        <dbReference type="ARBA" id="ARBA00022679"/>
    </source>
</evidence>
<dbReference type="InterPro" id="IPR036097">
    <property type="entry name" value="HisK_dim/P_sf"/>
</dbReference>
<keyword evidence="4" id="KW-1003">Cell membrane</keyword>
<dbReference type="InterPro" id="IPR004358">
    <property type="entry name" value="Sig_transdc_His_kin-like_C"/>
</dbReference>
<sequence>MKSLQRRLFFAFTLIMAITLAGLAIVLGQTFPIMQDQELKSEAEAIARHLDEMGIAMDHREQEELTERMAADHAGVAPVRFLRLIVIAFMAAFIVTIIVFHRLTERYIRPIDLVTDTTMELAKGNYSARAGWTAPGIQLGLVTAVNALARNLQEMESIRETEAERLETLIANMGSGLLMIGRNSEISMANSFFLNQVGQKEDGLIGNPYKAAGLPEALVTLIDTVSVREKPVTEQIDIGTDTGNLTVAVYSAPVIDKHGGWLGIVVVMHDISELIRLERVRKDFVANVSHELRTPVTSIRGFSETLMDGAIKDEEATMQFLEIIHGESERLEMLIEDLLDLSKIEKEGYTLRLKTVNVQDVIERSIHSVSGRLKNREMSIQSDCPPELSVKADPERLVQVLVNLLSNAISYSKPGTPIKVTATATEGMASISVTDRGIGIPADELPRLFERFYRVDRARSRDSGGTGLGLSIVKHLVDLHSGTISVESEPGIGTTFTVHIPLSDV</sequence>
<dbReference type="SUPFAM" id="SSF55874">
    <property type="entry name" value="ATPase domain of HSP90 chaperone/DNA topoisomerase II/histidine kinase"/>
    <property type="match status" value="1"/>
</dbReference>
<dbReference type="NCBIfam" id="NF046044">
    <property type="entry name" value="PnpS"/>
    <property type="match status" value="1"/>
</dbReference>
<comment type="caution">
    <text evidence="15">The sequence shown here is derived from an EMBL/GenBank/DDBJ whole genome shotgun (WGS) entry which is preliminary data.</text>
</comment>
<dbReference type="AlphaFoldDB" id="A0A161SVB8"/>
<dbReference type="Pfam" id="PF00512">
    <property type="entry name" value="HisKA"/>
    <property type="match status" value="1"/>
</dbReference>
<reference evidence="15 16" key="1">
    <citation type="submission" date="2016-01" db="EMBL/GenBank/DDBJ databases">
        <title>Whole genome sequencing of Bhargavaea cecembensis T14.</title>
        <authorList>
            <person name="Hong K.W."/>
        </authorList>
    </citation>
    <scope>NUCLEOTIDE SEQUENCE [LARGE SCALE GENOMIC DNA]</scope>
    <source>
        <strain evidence="15 16">T14</strain>
    </source>
</reference>
<organism evidence="15 16">
    <name type="scientific">Bhargavaea cecembensis</name>
    <dbReference type="NCBI Taxonomy" id="394098"/>
    <lineage>
        <taxon>Bacteria</taxon>
        <taxon>Bacillati</taxon>
        <taxon>Bacillota</taxon>
        <taxon>Bacilli</taxon>
        <taxon>Bacillales</taxon>
        <taxon>Caryophanaceae</taxon>
        <taxon>Bhargavaea</taxon>
    </lineage>
</organism>
<dbReference type="Pfam" id="PF02518">
    <property type="entry name" value="HATPase_c"/>
    <property type="match status" value="1"/>
</dbReference>
<evidence type="ECO:0000259" key="14">
    <source>
        <dbReference type="PROSITE" id="PS50109"/>
    </source>
</evidence>
<evidence type="ECO:0000256" key="12">
    <source>
        <dbReference type="SAM" id="Coils"/>
    </source>
</evidence>
<dbReference type="OrthoDB" id="9813151at2"/>
<dbReference type="SMART" id="SM00388">
    <property type="entry name" value="HisKA"/>
    <property type="match status" value="1"/>
</dbReference>
<dbReference type="InterPro" id="IPR003594">
    <property type="entry name" value="HATPase_dom"/>
</dbReference>
<keyword evidence="11 13" id="KW-0472">Membrane</keyword>
<dbReference type="Pfam" id="PF00989">
    <property type="entry name" value="PAS"/>
    <property type="match status" value="1"/>
</dbReference>
<evidence type="ECO:0000256" key="10">
    <source>
        <dbReference type="ARBA" id="ARBA00023012"/>
    </source>
</evidence>
<dbReference type="GO" id="GO:0005524">
    <property type="term" value="F:ATP binding"/>
    <property type="evidence" value="ECO:0007669"/>
    <property type="project" value="UniProtKB-KW"/>
</dbReference>
<dbReference type="InterPro" id="IPR003661">
    <property type="entry name" value="HisK_dim/P_dom"/>
</dbReference>
<name>A0A161SVB8_9BACL</name>
<dbReference type="GO" id="GO:0005886">
    <property type="term" value="C:plasma membrane"/>
    <property type="evidence" value="ECO:0007669"/>
    <property type="project" value="UniProtKB-SubCell"/>
</dbReference>
<evidence type="ECO:0000313" key="15">
    <source>
        <dbReference type="EMBL" id="KZE39830.1"/>
    </source>
</evidence>
<keyword evidence="12" id="KW-0175">Coiled coil</keyword>
<dbReference type="EMBL" id="LQNT01000001">
    <property type="protein sequence ID" value="KZE39830.1"/>
    <property type="molecule type" value="Genomic_DNA"/>
</dbReference>
<accession>A0A161SVB8</accession>
<dbReference type="Gene3D" id="6.10.340.10">
    <property type="match status" value="1"/>
</dbReference>
<evidence type="ECO:0000256" key="5">
    <source>
        <dbReference type="ARBA" id="ARBA00022553"/>
    </source>
</evidence>
<dbReference type="Gene3D" id="1.10.287.130">
    <property type="match status" value="1"/>
</dbReference>
<dbReference type="CDD" id="cd00075">
    <property type="entry name" value="HATPase"/>
    <property type="match status" value="1"/>
</dbReference>
<dbReference type="InterPro" id="IPR005467">
    <property type="entry name" value="His_kinase_dom"/>
</dbReference>
<dbReference type="GO" id="GO:0004721">
    <property type="term" value="F:phosphoprotein phosphatase activity"/>
    <property type="evidence" value="ECO:0007669"/>
    <property type="project" value="TreeGrafter"/>
</dbReference>
<dbReference type="CDD" id="cd00082">
    <property type="entry name" value="HisKA"/>
    <property type="match status" value="1"/>
</dbReference>
<evidence type="ECO:0000256" key="4">
    <source>
        <dbReference type="ARBA" id="ARBA00022475"/>
    </source>
</evidence>
<dbReference type="EC" id="2.7.13.3" evidence="3"/>
<keyword evidence="9" id="KW-0067">ATP-binding</keyword>
<dbReference type="Gene3D" id="3.30.450.20">
    <property type="entry name" value="PAS domain"/>
    <property type="match status" value="1"/>
</dbReference>
<dbReference type="FunFam" id="3.30.565.10:FF:000006">
    <property type="entry name" value="Sensor histidine kinase WalK"/>
    <property type="match status" value="1"/>
</dbReference>
<dbReference type="FunFam" id="1.10.287.130:FF:000008">
    <property type="entry name" value="Two-component sensor histidine kinase"/>
    <property type="match status" value="1"/>
</dbReference>
<dbReference type="InterPro" id="IPR000014">
    <property type="entry name" value="PAS"/>
</dbReference>
<evidence type="ECO:0000256" key="8">
    <source>
        <dbReference type="ARBA" id="ARBA00022777"/>
    </source>
</evidence>
<keyword evidence="13" id="KW-1133">Transmembrane helix</keyword>
<comment type="subcellular location">
    <subcellularLocation>
        <location evidence="2">Cell membrane</location>
        <topology evidence="2">Multi-pass membrane protein</topology>
    </subcellularLocation>
</comment>
<dbReference type="PROSITE" id="PS50109">
    <property type="entry name" value="HIS_KIN"/>
    <property type="match status" value="1"/>
</dbReference>
<evidence type="ECO:0000256" key="13">
    <source>
        <dbReference type="SAM" id="Phobius"/>
    </source>
</evidence>
<evidence type="ECO:0000256" key="7">
    <source>
        <dbReference type="ARBA" id="ARBA00022741"/>
    </source>
</evidence>
<dbReference type="Proteomes" id="UP000076490">
    <property type="component" value="Unassembled WGS sequence"/>
</dbReference>
<dbReference type="PANTHER" id="PTHR45453">
    <property type="entry name" value="PHOSPHATE REGULON SENSOR PROTEIN PHOR"/>
    <property type="match status" value="1"/>
</dbReference>
<dbReference type="GO" id="GO:0000155">
    <property type="term" value="F:phosphorelay sensor kinase activity"/>
    <property type="evidence" value="ECO:0007669"/>
    <property type="project" value="InterPro"/>
</dbReference>
<proteinExistence type="predicted"/>
<evidence type="ECO:0000313" key="16">
    <source>
        <dbReference type="Proteomes" id="UP000076490"/>
    </source>
</evidence>
<dbReference type="InterPro" id="IPR013767">
    <property type="entry name" value="PAS_fold"/>
</dbReference>
<dbReference type="InterPro" id="IPR035965">
    <property type="entry name" value="PAS-like_dom_sf"/>
</dbReference>
<comment type="catalytic activity">
    <reaction evidence="1">
        <text>ATP + protein L-histidine = ADP + protein N-phospho-L-histidine.</text>
        <dbReference type="EC" id="2.7.13.3"/>
    </reaction>
</comment>
<feature type="coiled-coil region" evidence="12">
    <location>
        <begin position="145"/>
        <end position="172"/>
    </location>
</feature>
<dbReference type="NCBIfam" id="TIGR00229">
    <property type="entry name" value="sensory_box"/>
    <property type="match status" value="1"/>
</dbReference>
<evidence type="ECO:0000256" key="3">
    <source>
        <dbReference type="ARBA" id="ARBA00012438"/>
    </source>
</evidence>
<keyword evidence="7" id="KW-0547">Nucleotide-binding</keyword>
<dbReference type="GO" id="GO:0006355">
    <property type="term" value="P:regulation of DNA-templated transcription"/>
    <property type="evidence" value="ECO:0007669"/>
    <property type="project" value="InterPro"/>
</dbReference>
<dbReference type="PANTHER" id="PTHR45453:SF1">
    <property type="entry name" value="PHOSPHATE REGULON SENSOR PROTEIN PHOR"/>
    <property type="match status" value="1"/>
</dbReference>
<feature type="domain" description="Histidine kinase" evidence="14">
    <location>
        <begin position="287"/>
        <end position="504"/>
    </location>
</feature>
<dbReference type="SUPFAM" id="SSF55785">
    <property type="entry name" value="PYP-like sensor domain (PAS domain)"/>
    <property type="match status" value="1"/>
</dbReference>
<dbReference type="InterPro" id="IPR036890">
    <property type="entry name" value="HATPase_C_sf"/>
</dbReference>